<comment type="caution">
    <text evidence="11">The sequence shown here is derived from an EMBL/GenBank/DDBJ whole genome shotgun (WGS) entry which is preliminary data.</text>
</comment>
<dbReference type="GO" id="GO:0006351">
    <property type="term" value="P:DNA-templated transcription"/>
    <property type="evidence" value="ECO:0007669"/>
    <property type="project" value="InterPro"/>
</dbReference>
<dbReference type="InterPro" id="IPR051059">
    <property type="entry name" value="VerF-like"/>
</dbReference>
<dbReference type="GO" id="GO:0000978">
    <property type="term" value="F:RNA polymerase II cis-regulatory region sequence-specific DNA binding"/>
    <property type="evidence" value="ECO:0007669"/>
    <property type="project" value="InterPro"/>
</dbReference>
<keyword evidence="4" id="KW-0863">Zinc-finger</keyword>
<dbReference type="CDD" id="cd12148">
    <property type="entry name" value="fungal_TF_MHR"/>
    <property type="match status" value="1"/>
</dbReference>
<keyword evidence="5" id="KW-0862">Zinc</keyword>
<keyword evidence="2" id="KW-0479">Metal-binding</keyword>
<feature type="region of interest" description="Disordered" evidence="9">
    <location>
        <begin position="83"/>
        <end position="116"/>
    </location>
</feature>
<dbReference type="PANTHER" id="PTHR40626:SF8">
    <property type="entry name" value="C2H2 FINGER DOMAIN TRANSCRIPTION FACTOR (EUROFUNG)-RELATED"/>
    <property type="match status" value="1"/>
</dbReference>
<evidence type="ECO:0000256" key="8">
    <source>
        <dbReference type="ARBA" id="ARBA00023242"/>
    </source>
</evidence>
<evidence type="ECO:0000256" key="9">
    <source>
        <dbReference type="SAM" id="MobiDB-lite"/>
    </source>
</evidence>
<dbReference type="VEuPathDB" id="FungiDB:EYZ11_003423"/>
<name>A0A5M9MFU9_9EURO</name>
<dbReference type="Pfam" id="PF04082">
    <property type="entry name" value="Fungal_trans"/>
    <property type="match status" value="1"/>
</dbReference>
<evidence type="ECO:0000256" key="1">
    <source>
        <dbReference type="ARBA" id="ARBA00004123"/>
    </source>
</evidence>
<dbReference type="AlphaFoldDB" id="A0A5M9MFU9"/>
<dbReference type="GeneID" id="54332850"/>
<dbReference type="InterPro" id="IPR007219">
    <property type="entry name" value="XnlR_reg_dom"/>
</dbReference>
<evidence type="ECO:0000313" key="12">
    <source>
        <dbReference type="Proteomes" id="UP000324241"/>
    </source>
</evidence>
<keyword evidence="7" id="KW-0804">Transcription</keyword>
<evidence type="ECO:0000259" key="10">
    <source>
        <dbReference type="Pfam" id="PF04082"/>
    </source>
</evidence>
<sequence>MSATICVTTTPTALDGGTEGFLKLDNEVDGVMHVNRQVHSSSRNNTSLLMGYPRLVHFDETSVRWLKPMLFLFEENEAIVASPSGETTRSMDHSLTPVDSTTAKGEDDEPPSDRGSIRFLLNGGTDSFTEQFLLPPCSDRARGLEYHTQKGLGETGRPSTGYPMKDDQSDFVPAVFDFDPEALSFFQDTFLELFNGPFGDPCKSLGSPYTGGIPYQTVIPTQDPWLVFSEQTPAYEPERPFATEAVQAILGRVWSIPLDPTAQEEIATHLNFLLTTARIRKFISMYFKYWQPNCPILHRPTFDPDTVSLSLLVAVAFMGAMYSDNEKEVHVAKRLVDFAELLVFSSDIFSFESEIGAVFCGNRNTNGESNDWLQLQNFQAGYIILIVQYWAGSLMSRNRAMENRFSEVVKVARRIDLLRCRHQPEERNHEHLWIQNECRIRTMCYISLIDCAFSFFQNYPCRLSHTEMECDFPSAESVFNSAHPFREPDFQLSREFNVLETFQGLFDDSGSQASPSTKQNSPFSSIMAGLTVLDMFILIHILYAFTNTHMTLLATLLRNTRASLSKNISGVPATSKYRPSELPDNLTLTGIRTALSRWRDHWVALRNTVSSHEWASMGFYKNGYNFWLVSQLLITKKESVDVVMKMEVKCEDKLEKLKVLLQDDND</sequence>
<dbReference type="EMBL" id="QUQM01000005">
    <property type="protein sequence ID" value="KAA8643379.1"/>
    <property type="molecule type" value="Genomic_DNA"/>
</dbReference>
<dbReference type="GO" id="GO:0000785">
    <property type="term" value="C:chromatin"/>
    <property type="evidence" value="ECO:0007669"/>
    <property type="project" value="TreeGrafter"/>
</dbReference>
<dbReference type="VEuPathDB" id="FungiDB:EYZ11_003409"/>
<evidence type="ECO:0000256" key="4">
    <source>
        <dbReference type="ARBA" id="ARBA00022771"/>
    </source>
</evidence>
<protein>
    <recommendedName>
        <fullName evidence="10">Xylanolytic transcriptional activator regulatory domain-containing protein</fullName>
    </recommendedName>
</protein>
<evidence type="ECO:0000256" key="7">
    <source>
        <dbReference type="ARBA" id="ARBA00023163"/>
    </source>
</evidence>
<evidence type="ECO:0000256" key="3">
    <source>
        <dbReference type="ARBA" id="ARBA00022737"/>
    </source>
</evidence>
<evidence type="ECO:0000313" key="11">
    <source>
        <dbReference type="EMBL" id="KAA8643379.1"/>
    </source>
</evidence>
<organism evidence="11 12">
    <name type="scientific">Aspergillus tanneri</name>
    <dbReference type="NCBI Taxonomy" id="1220188"/>
    <lineage>
        <taxon>Eukaryota</taxon>
        <taxon>Fungi</taxon>
        <taxon>Dikarya</taxon>
        <taxon>Ascomycota</taxon>
        <taxon>Pezizomycotina</taxon>
        <taxon>Eurotiomycetes</taxon>
        <taxon>Eurotiomycetidae</taxon>
        <taxon>Eurotiales</taxon>
        <taxon>Aspergillaceae</taxon>
        <taxon>Aspergillus</taxon>
        <taxon>Aspergillus subgen. Circumdati</taxon>
    </lineage>
</organism>
<evidence type="ECO:0000256" key="5">
    <source>
        <dbReference type="ARBA" id="ARBA00022833"/>
    </source>
</evidence>
<dbReference type="OrthoDB" id="10018191at2759"/>
<dbReference type="PANTHER" id="PTHR40626">
    <property type="entry name" value="MIP31509P"/>
    <property type="match status" value="1"/>
</dbReference>
<feature type="domain" description="Xylanolytic transcriptional activator regulatory" evidence="10">
    <location>
        <begin position="283"/>
        <end position="598"/>
    </location>
</feature>
<dbReference type="GO" id="GO:0000981">
    <property type="term" value="F:DNA-binding transcription factor activity, RNA polymerase II-specific"/>
    <property type="evidence" value="ECO:0007669"/>
    <property type="project" value="InterPro"/>
</dbReference>
<gene>
    <name evidence="11" type="ORF">ATNIH1004_010148</name>
</gene>
<accession>A0A5M9MFU9</accession>
<keyword evidence="8" id="KW-0539">Nucleus</keyword>
<proteinExistence type="predicted"/>
<keyword evidence="3" id="KW-0677">Repeat</keyword>
<dbReference type="GO" id="GO:0005634">
    <property type="term" value="C:nucleus"/>
    <property type="evidence" value="ECO:0007669"/>
    <property type="project" value="UniProtKB-SubCell"/>
</dbReference>
<dbReference type="RefSeq" id="XP_033422741.1">
    <property type="nucleotide sequence ID" value="XM_033574723.1"/>
</dbReference>
<keyword evidence="6" id="KW-0805">Transcription regulation</keyword>
<comment type="subcellular location">
    <subcellularLocation>
        <location evidence="1">Nucleus</location>
    </subcellularLocation>
</comment>
<evidence type="ECO:0000256" key="6">
    <source>
        <dbReference type="ARBA" id="ARBA00023015"/>
    </source>
</evidence>
<dbReference type="GO" id="GO:0008270">
    <property type="term" value="F:zinc ion binding"/>
    <property type="evidence" value="ECO:0007669"/>
    <property type="project" value="UniProtKB-KW"/>
</dbReference>
<reference evidence="11 12" key="1">
    <citation type="submission" date="2019-08" db="EMBL/GenBank/DDBJ databases">
        <title>The genome sequence of a newly discovered highly antifungal drug resistant Aspergillus species, Aspergillus tanneri NIH 1004.</title>
        <authorList>
            <person name="Mounaud S."/>
            <person name="Singh I."/>
            <person name="Joardar V."/>
            <person name="Pakala S."/>
            <person name="Pakala S."/>
            <person name="Venepally P."/>
            <person name="Chung J.K."/>
            <person name="Losada L."/>
            <person name="Nierman W.C."/>
        </authorList>
    </citation>
    <scope>NUCLEOTIDE SEQUENCE [LARGE SCALE GENOMIC DNA]</scope>
    <source>
        <strain evidence="11 12">NIH1004</strain>
    </source>
</reference>
<dbReference type="Proteomes" id="UP000324241">
    <property type="component" value="Unassembled WGS sequence"/>
</dbReference>
<evidence type="ECO:0000256" key="2">
    <source>
        <dbReference type="ARBA" id="ARBA00022723"/>
    </source>
</evidence>